<name>A0A426XCG3_ENSVE</name>
<proteinExistence type="predicted"/>
<gene>
    <name evidence="2" type="ORF">B296_00049625</name>
</gene>
<evidence type="ECO:0000313" key="2">
    <source>
        <dbReference type="EMBL" id="RRT37179.1"/>
    </source>
</evidence>
<feature type="region of interest" description="Disordered" evidence="1">
    <location>
        <begin position="1"/>
        <end position="116"/>
    </location>
</feature>
<organism evidence="2 3">
    <name type="scientific">Ensete ventricosum</name>
    <name type="common">Abyssinian banana</name>
    <name type="synonym">Musa ensete</name>
    <dbReference type="NCBI Taxonomy" id="4639"/>
    <lineage>
        <taxon>Eukaryota</taxon>
        <taxon>Viridiplantae</taxon>
        <taxon>Streptophyta</taxon>
        <taxon>Embryophyta</taxon>
        <taxon>Tracheophyta</taxon>
        <taxon>Spermatophyta</taxon>
        <taxon>Magnoliopsida</taxon>
        <taxon>Liliopsida</taxon>
        <taxon>Zingiberales</taxon>
        <taxon>Musaceae</taxon>
        <taxon>Ensete</taxon>
    </lineage>
</organism>
<evidence type="ECO:0000256" key="1">
    <source>
        <dbReference type="SAM" id="MobiDB-lite"/>
    </source>
</evidence>
<protein>
    <submittedName>
        <fullName evidence="2">Uncharacterized protein</fullName>
    </submittedName>
</protein>
<sequence>MASPHARSATHGQVTAKAPYKGAKRHREHDRLRPARRGDNRLQRDARKGDRLQGACKGLLPAASPAASRRGGRPLSRWLPTSKGNRRLCRGSGGGGGVEGERGLGHPLEKRMILPL</sequence>
<comment type="caution">
    <text evidence="2">The sequence shown here is derived from an EMBL/GenBank/DDBJ whole genome shotgun (WGS) entry which is preliminary data.</text>
</comment>
<feature type="compositionally biased region" description="Basic and acidic residues" evidence="1">
    <location>
        <begin position="99"/>
        <end position="116"/>
    </location>
</feature>
<dbReference type="AlphaFoldDB" id="A0A426XCG3"/>
<feature type="compositionally biased region" description="Low complexity" evidence="1">
    <location>
        <begin position="58"/>
        <end position="69"/>
    </location>
</feature>
<dbReference type="EMBL" id="AMZH03022597">
    <property type="protein sequence ID" value="RRT37179.1"/>
    <property type="molecule type" value="Genomic_DNA"/>
</dbReference>
<feature type="compositionally biased region" description="Basic and acidic residues" evidence="1">
    <location>
        <begin position="29"/>
        <end position="51"/>
    </location>
</feature>
<evidence type="ECO:0000313" key="3">
    <source>
        <dbReference type="Proteomes" id="UP000287651"/>
    </source>
</evidence>
<reference evidence="2 3" key="1">
    <citation type="journal article" date="2014" name="Agronomy (Basel)">
        <title>A Draft Genome Sequence for Ensete ventricosum, the Drought-Tolerant Tree Against Hunger.</title>
        <authorList>
            <person name="Harrison J."/>
            <person name="Moore K.A."/>
            <person name="Paszkiewicz K."/>
            <person name="Jones T."/>
            <person name="Grant M."/>
            <person name="Ambacheew D."/>
            <person name="Muzemil S."/>
            <person name="Studholme D.J."/>
        </authorList>
    </citation>
    <scope>NUCLEOTIDE SEQUENCE [LARGE SCALE GENOMIC DNA]</scope>
</reference>
<dbReference type="Proteomes" id="UP000287651">
    <property type="component" value="Unassembled WGS sequence"/>
</dbReference>
<accession>A0A426XCG3</accession>